<name>A0A0G4I2M8_9ALVE</name>
<evidence type="ECO:0000313" key="3">
    <source>
        <dbReference type="EMBL" id="CEM51085.1"/>
    </source>
</evidence>
<feature type="region of interest" description="Disordered" evidence="1">
    <location>
        <begin position="141"/>
        <end position="190"/>
    </location>
</feature>
<keyword evidence="2" id="KW-0812">Transmembrane</keyword>
<feature type="transmembrane region" description="Helical" evidence="2">
    <location>
        <begin position="61"/>
        <end position="79"/>
    </location>
</feature>
<dbReference type="PhylomeDB" id="A0A0G4I2M8"/>
<dbReference type="AlphaFoldDB" id="A0A0G4I2M8"/>
<accession>A0A0G4I2M8</accession>
<keyword evidence="2" id="KW-1133">Transmembrane helix</keyword>
<gene>
    <name evidence="3" type="ORF">Cvel_10374</name>
</gene>
<proteinExistence type="predicted"/>
<evidence type="ECO:0000256" key="2">
    <source>
        <dbReference type="SAM" id="Phobius"/>
    </source>
</evidence>
<organism evidence="3">
    <name type="scientific">Chromera velia CCMP2878</name>
    <dbReference type="NCBI Taxonomy" id="1169474"/>
    <lineage>
        <taxon>Eukaryota</taxon>
        <taxon>Sar</taxon>
        <taxon>Alveolata</taxon>
        <taxon>Colpodellida</taxon>
        <taxon>Chromeraceae</taxon>
        <taxon>Chromera</taxon>
    </lineage>
</organism>
<protein>
    <submittedName>
        <fullName evidence="3">Uncharacterized protein</fullName>
    </submittedName>
</protein>
<dbReference type="VEuPathDB" id="CryptoDB:Cvel_10374"/>
<evidence type="ECO:0000256" key="1">
    <source>
        <dbReference type="SAM" id="MobiDB-lite"/>
    </source>
</evidence>
<dbReference type="EMBL" id="CDMZ01004841">
    <property type="protein sequence ID" value="CEM51085.1"/>
    <property type="molecule type" value="Genomic_DNA"/>
</dbReference>
<sequence length="190" mass="21950">MWHHLERIHFAEFNKLKRELEAAATLKGPSDSFSSTPKQVAMTEFIQRIMLPAMMQQQMELLVIVICTAAVSESFLFYFKMFIMNFFMTYRLLCRQTMASSVLKAVTMKVNQAFLKKMAGYDSIGGGKRVAPKVPTRVVIDSSDDEKGADKGAATMTQQRRRVTRAEAQRQQIRQQRRKKWVLEESEEEK</sequence>
<reference evidence="3" key="1">
    <citation type="submission" date="2014-11" db="EMBL/GenBank/DDBJ databases">
        <authorList>
            <person name="Otto D Thomas"/>
            <person name="Naeem Raeece"/>
        </authorList>
    </citation>
    <scope>NUCLEOTIDE SEQUENCE</scope>
</reference>
<keyword evidence="2" id="KW-0472">Membrane</keyword>